<dbReference type="InterPro" id="IPR002068">
    <property type="entry name" value="A-crystallin/Hsp20_dom"/>
</dbReference>
<comment type="similarity">
    <text evidence="1 2">Belongs to the small heat shock protein (HSP20) family.</text>
</comment>
<dbReference type="Proteomes" id="UP000265020">
    <property type="component" value="Unassembled WGS sequence"/>
</dbReference>
<feature type="compositionally biased region" description="Polar residues" evidence="3">
    <location>
        <begin position="259"/>
        <end position="271"/>
    </location>
</feature>
<protein>
    <submittedName>
        <fullName evidence="5">Heat shock protein beta-1-like</fullName>
    </submittedName>
</protein>
<sequence length="324" mass="35893">MSEQAIKEKPCGELERGDPPYPLRKWVYSQDFGMPPFLETGDSAWIKRGLAAWSWLGCIPAPLFVPYISEDMLPSSQKITKWRVSMDVSHFFPSEISISIQDGFLEVGGKHEEKPDELGFISRCFTRKYRLPAEVDVTKLVSSLSVGGLLTVEAPLPDTFTPASINIPIKVMKCNIYSKFNKYSNMRAGEPKTKQEDQGEESQLEACGDQVQPNSTMTGLKQGEEETREKPAGPSHSSLPEEDKSLESVQKSSERPDIPQSQEGLVTSNLLEQKEPVADGEIQVKAEKAEELTPPEEQALGPSPVSDIQTKGLEAANIEQQHSE</sequence>
<dbReference type="GO" id="GO:0009408">
    <property type="term" value="P:response to heat"/>
    <property type="evidence" value="ECO:0007669"/>
    <property type="project" value="TreeGrafter"/>
</dbReference>
<dbReference type="InterPro" id="IPR008978">
    <property type="entry name" value="HSP20-like_chaperone"/>
</dbReference>
<dbReference type="GO" id="GO:0005634">
    <property type="term" value="C:nucleus"/>
    <property type="evidence" value="ECO:0007669"/>
    <property type="project" value="TreeGrafter"/>
</dbReference>
<keyword evidence="6" id="KW-1185">Reference proteome</keyword>
<evidence type="ECO:0000256" key="2">
    <source>
        <dbReference type="RuleBase" id="RU003616"/>
    </source>
</evidence>
<dbReference type="STRING" id="28743.ENSCVAP00000002798"/>
<evidence type="ECO:0000313" key="5">
    <source>
        <dbReference type="Ensembl" id="ENSCVAP00000002798.1"/>
    </source>
</evidence>
<dbReference type="CDD" id="cd06526">
    <property type="entry name" value="metazoan_ACD"/>
    <property type="match status" value="1"/>
</dbReference>
<dbReference type="PANTHER" id="PTHR45640">
    <property type="entry name" value="HEAT SHOCK PROTEIN HSP-12.2-RELATED"/>
    <property type="match status" value="1"/>
</dbReference>
<dbReference type="SUPFAM" id="SSF49764">
    <property type="entry name" value="HSP20-like chaperones"/>
    <property type="match status" value="1"/>
</dbReference>
<dbReference type="GeneTree" id="ENSGT00940000155882"/>
<dbReference type="GO" id="GO:0051082">
    <property type="term" value="F:unfolded protein binding"/>
    <property type="evidence" value="ECO:0007669"/>
    <property type="project" value="TreeGrafter"/>
</dbReference>
<dbReference type="GO" id="GO:0043066">
    <property type="term" value="P:negative regulation of apoptotic process"/>
    <property type="evidence" value="ECO:0007669"/>
    <property type="project" value="TreeGrafter"/>
</dbReference>
<evidence type="ECO:0000256" key="1">
    <source>
        <dbReference type="PROSITE-ProRule" id="PRU00285"/>
    </source>
</evidence>
<name>A0A3Q2CD01_CYPVA</name>
<accession>A0A3Q2CD01</accession>
<dbReference type="Gene3D" id="2.60.40.790">
    <property type="match status" value="1"/>
</dbReference>
<feature type="region of interest" description="Disordered" evidence="3">
    <location>
        <begin position="188"/>
        <end position="324"/>
    </location>
</feature>
<feature type="compositionally biased region" description="Basic and acidic residues" evidence="3">
    <location>
        <begin position="222"/>
        <end position="231"/>
    </location>
</feature>
<dbReference type="AlphaFoldDB" id="A0A3Q2CD01"/>
<dbReference type="GO" id="GO:0042026">
    <property type="term" value="P:protein refolding"/>
    <property type="evidence" value="ECO:0007669"/>
    <property type="project" value="TreeGrafter"/>
</dbReference>
<dbReference type="InterPro" id="IPR001436">
    <property type="entry name" value="Alpha-crystallin/sHSP_animal"/>
</dbReference>
<proteinExistence type="inferred from homology"/>
<evidence type="ECO:0000313" key="6">
    <source>
        <dbReference type="Proteomes" id="UP000265020"/>
    </source>
</evidence>
<reference evidence="5" key="2">
    <citation type="submission" date="2025-09" db="UniProtKB">
        <authorList>
            <consortium name="Ensembl"/>
        </authorList>
    </citation>
    <scope>IDENTIFICATION</scope>
</reference>
<dbReference type="OMA" id="MSCGEYD"/>
<dbReference type="PROSITE" id="PS01031">
    <property type="entry name" value="SHSP"/>
    <property type="match status" value="1"/>
</dbReference>
<dbReference type="Pfam" id="PF00011">
    <property type="entry name" value="HSP20"/>
    <property type="match status" value="1"/>
</dbReference>
<feature type="compositionally biased region" description="Basic and acidic residues" evidence="3">
    <location>
        <begin position="239"/>
        <end position="257"/>
    </location>
</feature>
<reference evidence="5" key="1">
    <citation type="submission" date="2025-08" db="UniProtKB">
        <authorList>
            <consortium name="Ensembl"/>
        </authorList>
    </citation>
    <scope>IDENTIFICATION</scope>
</reference>
<evidence type="ECO:0000256" key="3">
    <source>
        <dbReference type="SAM" id="MobiDB-lite"/>
    </source>
</evidence>
<dbReference type="GO" id="GO:0005737">
    <property type="term" value="C:cytoplasm"/>
    <property type="evidence" value="ECO:0007669"/>
    <property type="project" value="TreeGrafter"/>
</dbReference>
<dbReference type="PANTHER" id="PTHR45640:SF7">
    <property type="entry name" value="HEAT SHOCK PROTEIN BETA-1"/>
    <property type="match status" value="1"/>
</dbReference>
<feature type="compositionally biased region" description="Basic and acidic residues" evidence="3">
    <location>
        <begin position="272"/>
        <end position="291"/>
    </location>
</feature>
<dbReference type="Ensembl" id="ENSCVAT00000011117.1">
    <property type="protein sequence ID" value="ENSCVAP00000002798.1"/>
    <property type="gene ID" value="ENSCVAG00000003948.1"/>
</dbReference>
<evidence type="ECO:0000259" key="4">
    <source>
        <dbReference type="PROSITE" id="PS01031"/>
    </source>
</evidence>
<organism evidence="5 6">
    <name type="scientific">Cyprinodon variegatus</name>
    <name type="common">Sheepshead minnow</name>
    <dbReference type="NCBI Taxonomy" id="28743"/>
    <lineage>
        <taxon>Eukaryota</taxon>
        <taxon>Metazoa</taxon>
        <taxon>Chordata</taxon>
        <taxon>Craniata</taxon>
        <taxon>Vertebrata</taxon>
        <taxon>Euteleostomi</taxon>
        <taxon>Actinopterygii</taxon>
        <taxon>Neopterygii</taxon>
        <taxon>Teleostei</taxon>
        <taxon>Neoteleostei</taxon>
        <taxon>Acanthomorphata</taxon>
        <taxon>Ovalentaria</taxon>
        <taxon>Atherinomorphae</taxon>
        <taxon>Cyprinodontiformes</taxon>
        <taxon>Cyprinodontidae</taxon>
        <taxon>Cyprinodon</taxon>
    </lineage>
</organism>
<feature type="domain" description="SHSP" evidence="4">
    <location>
        <begin position="63"/>
        <end position="172"/>
    </location>
</feature>